<sequence length="96" mass="11041">MVREDTIDIFEVKTRNERIQGVNDIHEAFGQLIMYLDRFGEDYPTLTEEYTLRGAVLAEDSELDIGLLEPSFTRRNIGYFDPRRGGFLLPMGPVSL</sequence>
<name>A0A830F7X1_9EURY</name>
<evidence type="ECO:0000313" key="2">
    <source>
        <dbReference type="Proteomes" id="UP000614221"/>
    </source>
</evidence>
<dbReference type="RefSeq" id="WP_188980905.1">
    <property type="nucleotide sequence ID" value="NZ_BMPD01000012.1"/>
</dbReference>
<reference evidence="1" key="2">
    <citation type="submission" date="2020-09" db="EMBL/GenBank/DDBJ databases">
        <authorList>
            <person name="Sun Q."/>
            <person name="Ohkuma M."/>
        </authorList>
    </citation>
    <scope>NUCLEOTIDE SEQUENCE</scope>
    <source>
        <strain evidence="1">JCM 19018</strain>
    </source>
</reference>
<organism evidence="1 2">
    <name type="scientific">Haloarcula sebkhae</name>
    <dbReference type="NCBI Taxonomy" id="932660"/>
    <lineage>
        <taxon>Archaea</taxon>
        <taxon>Methanobacteriati</taxon>
        <taxon>Methanobacteriota</taxon>
        <taxon>Stenosarchaea group</taxon>
        <taxon>Halobacteria</taxon>
        <taxon>Halobacteriales</taxon>
        <taxon>Haloarculaceae</taxon>
        <taxon>Haloarcula</taxon>
    </lineage>
</organism>
<evidence type="ECO:0000313" key="1">
    <source>
        <dbReference type="EMBL" id="GGK84656.1"/>
    </source>
</evidence>
<protein>
    <submittedName>
        <fullName evidence="1">Uncharacterized protein</fullName>
    </submittedName>
</protein>
<gene>
    <name evidence="1" type="ORF">GCM10009067_41050</name>
</gene>
<accession>A0A830F7X1</accession>
<comment type="caution">
    <text evidence="1">The sequence shown here is derived from an EMBL/GenBank/DDBJ whole genome shotgun (WGS) entry which is preliminary data.</text>
</comment>
<proteinExistence type="predicted"/>
<dbReference type="AlphaFoldDB" id="A0A830F7X1"/>
<dbReference type="EMBL" id="BMPD01000012">
    <property type="protein sequence ID" value="GGK84656.1"/>
    <property type="molecule type" value="Genomic_DNA"/>
</dbReference>
<dbReference type="Proteomes" id="UP000614221">
    <property type="component" value="Unassembled WGS sequence"/>
</dbReference>
<reference evidence="1" key="1">
    <citation type="journal article" date="2014" name="Int. J. Syst. Evol. Microbiol.">
        <title>Complete genome sequence of Corynebacterium casei LMG S-19264T (=DSM 44701T), isolated from a smear-ripened cheese.</title>
        <authorList>
            <consortium name="US DOE Joint Genome Institute (JGI-PGF)"/>
            <person name="Walter F."/>
            <person name="Albersmeier A."/>
            <person name="Kalinowski J."/>
            <person name="Ruckert C."/>
        </authorList>
    </citation>
    <scope>NUCLEOTIDE SEQUENCE</scope>
    <source>
        <strain evidence="1">JCM 19018</strain>
    </source>
</reference>
<dbReference type="OrthoDB" id="378492at2157"/>